<dbReference type="SUPFAM" id="SSF111304">
    <property type="entry name" value="Recombination protein RecR"/>
    <property type="match status" value="1"/>
</dbReference>
<dbReference type="Gene3D" id="3.40.1360.10">
    <property type="match status" value="1"/>
</dbReference>
<evidence type="ECO:0000313" key="10">
    <source>
        <dbReference type="Proteomes" id="UP000244906"/>
    </source>
</evidence>
<dbReference type="Proteomes" id="UP000244906">
    <property type="component" value="Unassembled WGS sequence"/>
</dbReference>
<gene>
    <name evidence="7" type="primary">recR</name>
    <name evidence="9" type="ORF">DC094_19135</name>
</gene>
<keyword evidence="5 7" id="KW-0233">DNA recombination</keyword>
<dbReference type="InterPro" id="IPR015967">
    <property type="entry name" value="Rcmb_RecR_Znf"/>
</dbReference>
<dbReference type="Gene3D" id="6.10.250.240">
    <property type="match status" value="1"/>
</dbReference>
<dbReference type="InterPro" id="IPR034137">
    <property type="entry name" value="TOPRIM_RecR"/>
</dbReference>
<dbReference type="GO" id="GO:0006310">
    <property type="term" value="P:DNA recombination"/>
    <property type="evidence" value="ECO:0007669"/>
    <property type="project" value="UniProtKB-UniRule"/>
</dbReference>
<evidence type="ECO:0000256" key="4">
    <source>
        <dbReference type="ARBA" id="ARBA00022833"/>
    </source>
</evidence>
<dbReference type="Pfam" id="PF02132">
    <property type="entry name" value="RecR_ZnF"/>
    <property type="match status" value="1"/>
</dbReference>
<dbReference type="OrthoDB" id="9802672at2"/>
<accession>A0A2V1GXS8</accession>
<dbReference type="GO" id="GO:0008270">
    <property type="term" value="F:zinc ion binding"/>
    <property type="evidence" value="ECO:0007669"/>
    <property type="project" value="UniProtKB-KW"/>
</dbReference>
<sequence>MNLSPAVTELIRALCCMPGIGPKSAQRIAFHLLERDRHGGELMTDALKFALENVGHCSCCRMLTEQDICDVCSSEKRDSSLLCVVESPADVAALESSASYSGRYFVLNGRLSPLDGIGPEDIGLDVLQTRLQDDQLKEVILATNPTLEGEATASYIAMMVEKRALACSRIAYGVSVGGELEYADGSTLSHALSGRRPV</sequence>
<dbReference type="GO" id="GO:0003677">
    <property type="term" value="F:DNA binding"/>
    <property type="evidence" value="ECO:0007669"/>
    <property type="project" value="UniProtKB-UniRule"/>
</dbReference>
<dbReference type="Pfam" id="PF21175">
    <property type="entry name" value="RecR_C"/>
    <property type="match status" value="1"/>
</dbReference>
<feature type="zinc finger region" description="C4-type" evidence="7">
    <location>
        <begin position="57"/>
        <end position="72"/>
    </location>
</feature>
<evidence type="ECO:0000313" key="9">
    <source>
        <dbReference type="EMBL" id="PVZ64977.1"/>
    </source>
</evidence>
<keyword evidence="10" id="KW-1185">Reference proteome</keyword>
<evidence type="ECO:0000256" key="3">
    <source>
        <dbReference type="ARBA" id="ARBA00022771"/>
    </source>
</evidence>
<dbReference type="PROSITE" id="PS01300">
    <property type="entry name" value="RECR"/>
    <property type="match status" value="1"/>
</dbReference>
<dbReference type="InterPro" id="IPR000093">
    <property type="entry name" value="DNA_Rcmb_RecR"/>
</dbReference>
<dbReference type="FunFam" id="3.40.1360.10:FF:000001">
    <property type="entry name" value="Recombination protein RecR"/>
    <property type="match status" value="1"/>
</dbReference>
<dbReference type="InterPro" id="IPR006171">
    <property type="entry name" value="TOPRIM_dom"/>
</dbReference>
<dbReference type="Pfam" id="PF13662">
    <property type="entry name" value="Toprim_4"/>
    <property type="match status" value="1"/>
</dbReference>
<comment type="similarity">
    <text evidence="7">Belongs to the RecR family.</text>
</comment>
<evidence type="ECO:0000256" key="2">
    <source>
        <dbReference type="ARBA" id="ARBA00022763"/>
    </source>
</evidence>
<dbReference type="PANTHER" id="PTHR30446:SF0">
    <property type="entry name" value="RECOMBINATION PROTEIN RECR"/>
    <property type="match status" value="1"/>
</dbReference>
<dbReference type="Pfam" id="PF21176">
    <property type="entry name" value="RecR_HhH"/>
    <property type="match status" value="1"/>
</dbReference>
<evidence type="ECO:0000256" key="6">
    <source>
        <dbReference type="ARBA" id="ARBA00023204"/>
    </source>
</evidence>
<dbReference type="GO" id="GO:0006281">
    <property type="term" value="P:DNA repair"/>
    <property type="evidence" value="ECO:0007669"/>
    <property type="project" value="UniProtKB-UniRule"/>
</dbReference>
<keyword evidence="4 7" id="KW-0862">Zinc</keyword>
<keyword evidence="3 7" id="KW-0863">Zinc-finger</keyword>
<dbReference type="EMBL" id="QDDL01000011">
    <property type="protein sequence ID" value="PVZ64977.1"/>
    <property type="molecule type" value="Genomic_DNA"/>
</dbReference>
<dbReference type="PANTHER" id="PTHR30446">
    <property type="entry name" value="RECOMBINATION PROTEIN RECR"/>
    <property type="match status" value="1"/>
</dbReference>
<name>A0A2V1GXS8_9GAMM</name>
<evidence type="ECO:0000256" key="5">
    <source>
        <dbReference type="ARBA" id="ARBA00023172"/>
    </source>
</evidence>
<dbReference type="CDD" id="cd01025">
    <property type="entry name" value="TOPRIM_recR"/>
    <property type="match status" value="1"/>
</dbReference>
<protein>
    <recommendedName>
        <fullName evidence="7">Recombination protein RecR</fullName>
    </recommendedName>
</protein>
<keyword evidence="1 7" id="KW-0479">Metal-binding</keyword>
<evidence type="ECO:0000256" key="7">
    <source>
        <dbReference type="HAMAP-Rule" id="MF_00017"/>
    </source>
</evidence>
<comment type="function">
    <text evidence="7">May play a role in DNA repair. It seems to be involved in an RecBC-independent recombinational process of DNA repair. It may act with RecF and RecO.</text>
</comment>
<proteinExistence type="inferred from homology"/>
<dbReference type="PROSITE" id="PS50880">
    <property type="entry name" value="TOPRIM"/>
    <property type="match status" value="1"/>
</dbReference>
<dbReference type="RefSeq" id="WP_116688732.1">
    <property type="nucleotide sequence ID" value="NZ_CAWNYD010000011.1"/>
</dbReference>
<keyword evidence="2 7" id="KW-0227">DNA damage</keyword>
<evidence type="ECO:0000259" key="8">
    <source>
        <dbReference type="PROSITE" id="PS50880"/>
    </source>
</evidence>
<keyword evidence="6 7" id="KW-0234">DNA repair</keyword>
<dbReference type="NCBIfam" id="TIGR00615">
    <property type="entry name" value="recR"/>
    <property type="match status" value="1"/>
</dbReference>
<comment type="caution">
    <text evidence="9">The sequence shown here is derived from an EMBL/GenBank/DDBJ whole genome shotgun (WGS) entry which is preliminary data.</text>
</comment>
<dbReference type="SMART" id="SM00493">
    <property type="entry name" value="TOPRIM"/>
    <property type="match status" value="1"/>
</dbReference>
<evidence type="ECO:0000256" key="1">
    <source>
        <dbReference type="ARBA" id="ARBA00022723"/>
    </source>
</evidence>
<dbReference type="InterPro" id="IPR023627">
    <property type="entry name" value="Rcmb_RecR"/>
</dbReference>
<dbReference type="HAMAP" id="MF_00017">
    <property type="entry name" value="RecR"/>
    <property type="match status" value="1"/>
</dbReference>
<reference evidence="9 10" key="1">
    <citation type="submission" date="2018-04" db="EMBL/GenBank/DDBJ databases">
        <title>Thalassorhabdus spongiae gen. nov., sp. nov., isolated from a marine sponge in South-West Iceland.</title>
        <authorList>
            <person name="Knobloch S."/>
            <person name="Daussin A."/>
            <person name="Johannsson R."/>
            <person name="Marteinsson V.T."/>
        </authorList>
    </citation>
    <scope>NUCLEOTIDE SEQUENCE [LARGE SCALE GENOMIC DNA]</scope>
    <source>
        <strain evidence="9 10">Hp12</strain>
    </source>
</reference>
<feature type="domain" description="Toprim" evidence="8">
    <location>
        <begin position="80"/>
        <end position="175"/>
    </location>
</feature>
<dbReference type="AlphaFoldDB" id="A0A2V1GXS8"/>
<dbReference type="Gene3D" id="1.10.8.420">
    <property type="entry name" value="RecR Domain 1"/>
    <property type="match status" value="1"/>
</dbReference>
<organism evidence="9 10">
    <name type="scientific">Pelagibaculum spongiae</name>
    <dbReference type="NCBI Taxonomy" id="2080658"/>
    <lineage>
        <taxon>Bacteria</taxon>
        <taxon>Pseudomonadati</taxon>
        <taxon>Pseudomonadota</taxon>
        <taxon>Gammaproteobacteria</taxon>
        <taxon>Oceanospirillales</taxon>
        <taxon>Pelagibaculum</taxon>
    </lineage>
</organism>